<protein>
    <submittedName>
        <fullName evidence="15">Extracellular calcium-sensing receptor-like</fullName>
    </submittedName>
</protein>
<organism evidence="15 16">
    <name type="scientific">Astyanax mexicanus</name>
    <name type="common">Blind cave fish</name>
    <name type="synonym">Astyanax fasciatus mexicanus</name>
    <dbReference type="NCBI Taxonomy" id="7994"/>
    <lineage>
        <taxon>Eukaryota</taxon>
        <taxon>Metazoa</taxon>
        <taxon>Chordata</taxon>
        <taxon>Craniata</taxon>
        <taxon>Vertebrata</taxon>
        <taxon>Euteleostomi</taxon>
        <taxon>Actinopterygii</taxon>
        <taxon>Neopterygii</taxon>
        <taxon>Teleostei</taxon>
        <taxon>Ostariophysi</taxon>
        <taxon>Characiformes</taxon>
        <taxon>Characoidei</taxon>
        <taxon>Acestrorhamphidae</taxon>
        <taxon>Acestrorhamphinae</taxon>
        <taxon>Astyanax</taxon>
    </lineage>
</organism>
<dbReference type="InterPro" id="IPR000068">
    <property type="entry name" value="GPCR_3_Ca_sens_rcpt-rel"/>
</dbReference>
<dbReference type="InterPro" id="IPR004073">
    <property type="entry name" value="GPCR_3_vmron_rcpt_2"/>
</dbReference>
<dbReference type="InterPro" id="IPR028082">
    <property type="entry name" value="Peripla_BP_I"/>
</dbReference>
<keyword evidence="4 12" id="KW-0812">Transmembrane</keyword>
<dbReference type="SUPFAM" id="SSF53822">
    <property type="entry name" value="Periplasmic binding protein-like I"/>
    <property type="match status" value="1"/>
</dbReference>
<evidence type="ECO:0000256" key="9">
    <source>
        <dbReference type="ARBA" id="ARBA00023170"/>
    </source>
</evidence>
<dbReference type="Ensembl" id="ENSAMXT00000020755.2">
    <property type="protein sequence ID" value="ENSAMXP00000020755.2"/>
    <property type="gene ID" value="ENSAMXG00000020160.2"/>
</dbReference>
<reference evidence="16" key="1">
    <citation type="submission" date="2013-03" db="EMBL/GenBank/DDBJ databases">
        <authorList>
            <person name="Jeffery W."/>
            <person name="Warren W."/>
            <person name="Wilson R.K."/>
        </authorList>
    </citation>
    <scope>NUCLEOTIDE SEQUENCE</scope>
    <source>
        <strain evidence="16">female</strain>
    </source>
</reference>
<dbReference type="STRING" id="7994.ENSAMXP00000020755"/>
<evidence type="ECO:0000256" key="7">
    <source>
        <dbReference type="ARBA" id="ARBA00023040"/>
    </source>
</evidence>
<keyword evidence="11" id="KW-0807">Transducer</keyword>
<dbReference type="PANTHER" id="PTHR24061:SF528">
    <property type="entry name" value="C-FAMILY ODORANT RECEPTOR OLFCD2-RELATED"/>
    <property type="match status" value="1"/>
</dbReference>
<evidence type="ECO:0000256" key="8">
    <source>
        <dbReference type="ARBA" id="ARBA00023136"/>
    </source>
</evidence>
<dbReference type="InterPro" id="IPR017979">
    <property type="entry name" value="GPCR_3_CS"/>
</dbReference>
<evidence type="ECO:0000256" key="5">
    <source>
        <dbReference type="ARBA" id="ARBA00022729"/>
    </source>
</evidence>
<proteinExistence type="inferred from homology"/>
<dbReference type="PROSITE" id="PS50259">
    <property type="entry name" value="G_PROTEIN_RECEP_F3_4"/>
    <property type="match status" value="1"/>
</dbReference>
<dbReference type="PROSITE" id="PS00981">
    <property type="entry name" value="G_PROTEIN_RECEP_F3_3"/>
    <property type="match status" value="1"/>
</dbReference>
<evidence type="ECO:0000256" key="10">
    <source>
        <dbReference type="ARBA" id="ARBA00023180"/>
    </source>
</evidence>
<dbReference type="InterPro" id="IPR017978">
    <property type="entry name" value="GPCR_3_C"/>
</dbReference>
<dbReference type="Pfam" id="PF00003">
    <property type="entry name" value="7tm_3"/>
    <property type="match status" value="1"/>
</dbReference>
<dbReference type="eggNOG" id="KOG1056">
    <property type="taxonomic scope" value="Eukaryota"/>
</dbReference>
<dbReference type="Pfam" id="PF01094">
    <property type="entry name" value="ANF_receptor"/>
    <property type="match status" value="1"/>
</dbReference>
<keyword evidence="8 12" id="KW-0472">Membrane</keyword>
<feature type="transmembrane region" description="Helical" evidence="12">
    <location>
        <begin position="705"/>
        <end position="728"/>
    </location>
</feature>
<dbReference type="AlphaFoldDB" id="W5LLP3"/>
<dbReference type="FunFam" id="2.10.50.30:FF:000002">
    <property type="entry name" value="Vomeronasal 2 receptor, h1"/>
    <property type="match status" value="1"/>
</dbReference>
<reference evidence="15" key="4">
    <citation type="submission" date="2025-09" db="UniProtKB">
        <authorList>
            <consortium name="Ensembl"/>
        </authorList>
    </citation>
    <scope>IDENTIFICATION</scope>
</reference>
<reference evidence="15" key="3">
    <citation type="submission" date="2025-08" db="UniProtKB">
        <authorList>
            <consortium name="Ensembl"/>
        </authorList>
    </citation>
    <scope>IDENTIFICATION</scope>
</reference>
<evidence type="ECO:0000256" key="12">
    <source>
        <dbReference type="SAM" id="Phobius"/>
    </source>
</evidence>
<dbReference type="InterPro" id="IPR011500">
    <property type="entry name" value="GPCR_3_9-Cys_dom"/>
</dbReference>
<evidence type="ECO:0000256" key="2">
    <source>
        <dbReference type="ARBA" id="ARBA00007242"/>
    </source>
</evidence>
<evidence type="ECO:0000256" key="6">
    <source>
        <dbReference type="ARBA" id="ARBA00022989"/>
    </source>
</evidence>
<dbReference type="InterPro" id="IPR038550">
    <property type="entry name" value="GPCR_3_9-Cys_sf"/>
</dbReference>
<dbReference type="Gene3D" id="2.10.50.30">
    <property type="entry name" value="GPCR, family 3, nine cysteines domain"/>
    <property type="match status" value="1"/>
</dbReference>
<dbReference type="Gene3D" id="3.40.50.2300">
    <property type="match status" value="2"/>
</dbReference>
<feature type="transmembrane region" description="Helical" evidence="12">
    <location>
        <begin position="785"/>
        <end position="805"/>
    </location>
</feature>
<dbReference type="CDD" id="cd15283">
    <property type="entry name" value="7tmC_V2R_pheromone"/>
    <property type="match status" value="1"/>
</dbReference>
<evidence type="ECO:0000259" key="14">
    <source>
        <dbReference type="PROSITE" id="PS50259"/>
    </source>
</evidence>
<keyword evidence="16" id="KW-1185">Reference proteome</keyword>
<evidence type="ECO:0000313" key="15">
    <source>
        <dbReference type="Ensembl" id="ENSAMXP00000020755.2"/>
    </source>
</evidence>
<dbReference type="Proteomes" id="UP000018467">
    <property type="component" value="Unassembled WGS sequence"/>
</dbReference>
<feature type="signal peptide" evidence="13">
    <location>
        <begin position="1"/>
        <end position="19"/>
    </location>
</feature>
<dbReference type="InterPro" id="IPR001828">
    <property type="entry name" value="ANF_lig-bd_rcpt"/>
</dbReference>
<evidence type="ECO:0000256" key="1">
    <source>
        <dbReference type="ARBA" id="ARBA00004651"/>
    </source>
</evidence>
<dbReference type="Bgee" id="ENSAMXG00000020160">
    <property type="expression patterns" value="Expressed in olfactory epithelium"/>
</dbReference>
<name>W5LLP3_ASTMX</name>
<evidence type="ECO:0000256" key="11">
    <source>
        <dbReference type="ARBA" id="ARBA00023224"/>
    </source>
</evidence>
<sequence>MAVDAWLWTIGFLVGPVWVHSLGLSCAQLQSRSVSGSLYKEGDVIIGGLFAVNFKAPEPDHKFTERVPAGHCQSVNLRLYLWLKTMIFTVEEINRDLNLLPNLTLGYVIADSCLSEGSALSAALSLVTGKDEVVSGEECTRAPTVPVIIGDILSSSSIALADTLGVFGIPMVSYYASCACLSDRKRFPTFIRTVPSNAFQAIVIARLLNRMGWSWVGVIYGDDAYGQTSAQLLINEVQGSNVCMAYSEVIPKSYSQSRITQIVEKIQSSKAQVVVIFAISADTEVLIKEAVKRNVTDKQWIAPTSWSTAGYFTTWSGISLVGTIGIALRSVEIQGLSSYLTNLSTEHYPTEKLEQNVWEEAFGCKFTTDSQSGLLKPKCSNLGNIQVQTAGFDGMYNVYKAVYAVAHAIQNMQDCEPGKGPFKNGNCPEIKPIIPEQLLHYLKAVKFTTTTGERVYFDDNGDPAGSYDILNWQIGTDGKMKFVNVGNFDSSRGPDQDLQLDIQNVVWGGSWGNKVPVSVCSESCPPGTRKAVQKGKPICCFDCIHCAAGEISNTTDSTECMKCPQRFWSNTDRTECIPMAVEFLSFQDDMGIILAALSVAGAALTGTVLTAFFRHRDTPLVRANNSELSFLLLLSLKLCFLCALAFIGRPAPWSCMLRHTLFGISFGVCLACVLSKTVVVLVAFRATLPGSNLMKYFGPLQQRAGIFFCTMVQVGICVLWLALAPPLPTETAGGELGARIVLLCAVGSVVGFSLVLGYIGLLASVCFLLAFFARKLPDNFNEAKFITFSMLIFCAVWITFVPAYVSSPGKYTVAVEVFAILASSYGLLLCIFAPKCYIILFRPERNTKKNMMAK</sequence>
<dbReference type="GO" id="GO:0004930">
    <property type="term" value="F:G protein-coupled receptor activity"/>
    <property type="evidence" value="ECO:0007669"/>
    <property type="project" value="UniProtKB-KW"/>
</dbReference>
<dbReference type="GO" id="GO:0005886">
    <property type="term" value="C:plasma membrane"/>
    <property type="evidence" value="ECO:0007669"/>
    <property type="project" value="UniProtKB-SubCell"/>
</dbReference>
<evidence type="ECO:0000256" key="13">
    <source>
        <dbReference type="SAM" id="SignalP"/>
    </source>
</evidence>
<feature type="chain" id="PRO_5017361358" evidence="13">
    <location>
        <begin position="20"/>
        <end position="854"/>
    </location>
</feature>
<evidence type="ECO:0000256" key="3">
    <source>
        <dbReference type="ARBA" id="ARBA00022475"/>
    </source>
</evidence>
<comment type="similarity">
    <text evidence="2">Belongs to the G-protein coupled receptor 3 family.</text>
</comment>
<dbReference type="Pfam" id="PF07562">
    <property type="entry name" value="NCD3G"/>
    <property type="match status" value="1"/>
</dbReference>
<feature type="transmembrane region" description="Helical" evidence="12">
    <location>
        <begin position="628"/>
        <end position="648"/>
    </location>
</feature>
<feature type="domain" description="G-protein coupled receptors family 3 profile" evidence="14">
    <location>
        <begin position="590"/>
        <end position="854"/>
    </location>
</feature>
<keyword evidence="3" id="KW-1003">Cell membrane</keyword>
<keyword evidence="7" id="KW-0297">G-protein coupled receptor</keyword>
<keyword evidence="6 12" id="KW-1133">Transmembrane helix</keyword>
<dbReference type="PRINTS" id="PR01535">
    <property type="entry name" value="VOMERONASL2R"/>
</dbReference>
<reference evidence="16" key="2">
    <citation type="journal article" date="2014" name="Nat. Commun.">
        <title>The cavefish genome reveals candidate genes for eye loss.</title>
        <authorList>
            <person name="McGaugh S.E."/>
            <person name="Gross J.B."/>
            <person name="Aken B."/>
            <person name="Blin M."/>
            <person name="Borowsky R."/>
            <person name="Chalopin D."/>
            <person name="Hinaux H."/>
            <person name="Jeffery W.R."/>
            <person name="Keene A."/>
            <person name="Ma L."/>
            <person name="Minx P."/>
            <person name="Murphy D."/>
            <person name="O'Quin K.E."/>
            <person name="Retaux S."/>
            <person name="Rohner N."/>
            <person name="Searle S.M."/>
            <person name="Stahl B.A."/>
            <person name="Tabin C."/>
            <person name="Volff J.N."/>
            <person name="Yoshizawa M."/>
            <person name="Warren W.C."/>
        </authorList>
    </citation>
    <scope>NUCLEOTIDE SEQUENCE [LARGE SCALE GENOMIC DNA]</scope>
    <source>
        <strain evidence="16">female</strain>
    </source>
</reference>
<feature type="transmembrane region" description="Helical" evidence="12">
    <location>
        <begin position="660"/>
        <end position="684"/>
    </location>
</feature>
<feature type="transmembrane region" description="Helical" evidence="12">
    <location>
        <begin position="817"/>
        <end position="841"/>
    </location>
</feature>
<dbReference type="HOGENOM" id="CLU_005389_5_1_1"/>
<comment type="subcellular location">
    <subcellularLocation>
        <location evidence="1">Cell membrane</location>
        <topology evidence="1">Multi-pass membrane protein</topology>
    </subcellularLocation>
</comment>
<dbReference type="GeneTree" id="ENSGT01050000244874"/>
<dbReference type="FunFam" id="3.40.50.2300:FF:000016">
    <property type="entry name" value="Taste 1 receptor member 2"/>
    <property type="match status" value="1"/>
</dbReference>
<evidence type="ECO:0000256" key="4">
    <source>
        <dbReference type="ARBA" id="ARBA00022692"/>
    </source>
</evidence>
<accession>W5LLP3</accession>
<dbReference type="FunCoup" id="W5LLP3">
    <property type="interactions" value="3"/>
</dbReference>
<dbReference type="PRINTS" id="PR00248">
    <property type="entry name" value="GPCRMGR"/>
</dbReference>
<keyword evidence="10" id="KW-0325">Glycoprotein</keyword>
<evidence type="ECO:0000313" key="16">
    <source>
        <dbReference type="Proteomes" id="UP000018467"/>
    </source>
</evidence>
<keyword evidence="9" id="KW-0675">Receptor</keyword>
<feature type="transmembrane region" description="Helical" evidence="12">
    <location>
        <begin position="740"/>
        <end position="773"/>
    </location>
</feature>
<feature type="transmembrane region" description="Helical" evidence="12">
    <location>
        <begin position="590"/>
        <end position="613"/>
    </location>
</feature>
<keyword evidence="5 13" id="KW-0732">Signal</keyword>
<dbReference type="InParanoid" id="W5LLP3"/>
<dbReference type="PANTHER" id="PTHR24061">
    <property type="entry name" value="CALCIUM-SENSING RECEPTOR-RELATED"/>
    <property type="match status" value="1"/>
</dbReference>
<dbReference type="InterPro" id="IPR000337">
    <property type="entry name" value="GPCR_3"/>
</dbReference>